<evidence type="ECO:0000313" key="2">
    <source>
        <dbReference type="Proteomes" id="UP001303946"/>
    </source>
</evidence>
<protein>
    <submittedName>
        <fullName evidence="1">Uncharacterized protein</fullName>
    </submittedName>
</protein>
<organism evidence="1 2">
    <name type="scientific">Piscinibacter gummiphilus</name>
    <dbReference type="NCBI Taxonomy" id="946333"/>
    <lineage>
        <taxon>Bacteria</taxon>
        <taxon>Pseudomonadati</taxon>
        <taxon>Pseudomonadota</taxon>
        <taxon>Betaproteobacteria</taxon>
        <taxon>Burkholderiales</taxon>
        <taxon>Sphaerotilaceae</taxon>
        <taxon>Piscinibacter</taxon>
    </lineage>
</organism>
<accession>A0ABZ0CPN1</accession>
<dbReference type="EMBL" id="CP136336">
    <property type="protein sequence ID" value="WOB06933.1"/>
    <property type="molecule type" value="Genomic_DNA"/>
</dbReference>
<keyword evidence="2" id="KW-1185">Reference proteome</keyword>
<dbReference type="RefSeq" id="WP_316699581.1">
    <property type="nucleotide sequence ID" value="NZ_CP136336.1"/>
</dbReference>
<proteinExistence type="predicted"/>
<name>A0ABZ0CPN1_9BURK</name>
<reference evidence="1 2" key="1">
    <citation type="submission" date="2023-10" db="EMBL/GenBank/DDBJ databases">
        <title>Bacteria for the degradation of biodegradable plastic PBAT(Polybutylene adipate terephthalate).</title>
        <authorList>
            <person name="Weon H.-Y."/>
            <person name="Yeon J."/>
        </authorList>
    </citation>
    <scope>NUCLEOTIDE SEQUENCE [LARGE SCALE GENOMIC DNA]</scope>
    <source>
        <strain evidence="1 2">SBD 7-3</strain>
    </source>
</reference>
<gene>
    <name evidence="1" type="ORF">RXV79_18645</name>
</gene>
<dbReference type="Proteomes" id="UP001303946">
    <property type="component" value="Chromosome"/>
</dbReference>
<sequence>MALVITSIYAYVSTYTASLDRKIKYFEVIITLEAKSQRSKPEEDLLTLNKKLVEVAQSNQKSATQITSAVLGAGIALSLLGALKWYVKIQARDDTLAQLQIEKLQAEIAKLKYEIDREVGGNGSKEAPATAGENDG</sequence>
<evidence type="ECO:0000313" key="1">
    <source>
        <dbReference type="EMBL" id="WOB06933.1"/>
    </source>
</evidence>